<feature type="transmembrane region" description="Helical" evidence="7">
    <location>
        <begin position="101"/>
        <end position="123"/>
    </location>
</feature>
<dbReference type="PANTHER" id="PTHR30151:SF0">
    <property type="entry name" value="ABC TRANSPORTER PERMEASE PROTEIN MJ0413-RELATED"/>
    <property type="match status" value="1"/>
</dbReference>
<feature type="transmembrane region" description="Helical" evidence="7">
    <location>
        <begin position="224"/>
        <end position="246"/>
    </location>
</feature>
<dbReference type="CDD" id="cd06261">
    <property type="entry name" value="TM_PBP2"/>
    <property type="match status" value="1"/>
</dbReference>
<evidence type="ECO:0000256" key="1">
    <source>
        <dbReference type="ARBA" id="ARBA00004651"/>
    </source>
</evidence>
<comment type="similarity">
    <text evidence="7">Belongs to the binding-protein-dependent transport system permease family.</text>
</comment>
<proteinExistence type="inferred from homology"/>
<accession>A0A840PLA6</accession>
<sequence length="252" mass="25934">MTTPTVGTAGARGLVVAGRIAVPLVLVAAWAAAAAVTPEIAPVAESVRAVAAAWADGTLRPDVLDTLQAVVAGFALSAAAGIPFGVWAARGGYTYQVVEPLFAGTAAVPRIVLLPVFLSLFGITVDAKIAMAVSAAIVPIVLTSMAGTRTVNPTLVKLGRSLAMSRWALLRRVIVPAALPVIMSGLRIGFSLALLAVILSEFVAATRGIGLRIQAAYSLQQLPLMYGLVVLVVLVGLAGNLAIWLVERRAAR</sequence>
<dbReference type="Gene3D" id="1.10.3720.10">
    <property type="entry name" value="MetI-like"/>
    <property type="match status" value="1"/>
</dbReference>
<gene>
    <name evidence="9" type="ORF">HNP84_007600</name>
</gene>
<feature type="domain" description="ABC transmembrane type-1" evidence="8">
    <location>
        <begin position="63"/>
        <end position="243"/>
    </location>
</feature>
<evidence type="ECO:0000256" key="5">
    <source>
        <dbReference type="ARBA" id="ARBA00022989"/>
    </source>
</evidence>
<keyword evidence="4 7" id="KW-0812">Transmembrane</keyword>
<dbReference type="InterPro" id="IPR000515">
    <property type="entry name" value="MetI-like"/>
</dbReference>
<feature type="transmembrane region" description="Helical" evidence="7">
    <location>
        <begin position="173"/>
        <end position="204"/>
    </location>
</feature>
<dbReference type="AlphaFoldDB" id="A0A840PLA6"/>
<dbReference type="GO" id="GO:0005886">
    <property type="term" value="C:plasma membrane"/>
    <property type="evidence" value="ECO:0007669"/>
    <property type="project" value="UniProtKB-SubCell"/>
</dbReference>
<evidence type="ECO:0000256" key="2">
    <source>
        <dbReference type="ARBA" id="ARBA00022448"/>
    </source>
</evidence>
<keyword evidence="6 7" id="KW-0472">Membrane</keyword>
<comment type="caution">
    <text evidence="9">The sequence shown here is derived from an EMBL/GenBank/DDBJ whole genome shotgun (WGS) entry which is preliminary data.</text>
</comment>
<dbReference type="PROSITE" id="PS50928">
    <property type="entry name" value="ABC_TM1"/>
    <property type="match status" value="1"/>
</dbReference>
<name>A0A840PLA6_9ACTN</name>
<keyword evidence="10" id="KW-1185">Reference proteome</keyword>
<feature type="transmembrane region" description="Helical" evidence="7">
    <location>
        <begin position="69"/>
        <end position="89"/>
    </location>
</feature>
<dbReference type="InterPro" id="IPR035906">
    <property type="entry name" value="MetI-like_sf"/>
</dbReference>
<keyword evidence="2 7" id="KW-0813">Transport</keyword>
<protein>
    <submittedName>
        <fullName evidence="9">ABC-type nitrate/sulfonate/bicarbonate transport system permease component</fullName>
    </submittedName>
</protein>
<evidence type="ECO:0000259" key="8">
    <source>
        <dbReference type="PROSITE" id="PS50928"/>
    </source>
</evidence>
<dbReference type="Pfam" id="PF00528">
    <property type="entry name" value="BPD_transp_1"/>
    <property type="match status" value="1"/>
</dbReference>
<dbReference type="SUPFAM" id="SSF161098">
    <property type="entry name" value="MetI-like"/>
    <property type="match status" value="1"/>
</dbReference>
<reference evidence="9 10" key="1">
    <citation type="submission" date="2020-08" db="EMBL/GenBank/DDBJ databases">
        <title>Genomic Encyclopedia of Type Strains, Phase IV (KMG-IV): sequencing the most valuable type-strain genomes for metagenomic binning, comparative biology and taxonomic classification.</title>
        <authorList>
            <person name="Goeker M."/>
        </authorList>
    </citation>
    <scope>NUCLEOTIDE SEQUENCE [LARGE SCALE GENOMIC DNA]</scope>
    <source>
        <strain evidence="9 10">DSM 45615</strain>
    </source>
</reference>
<evidence type="ECO:0000256" key="3">
    <source>
        <dbReference type="ARBA" id="ARBA00022475"/>
    </source>
</evidence>
<keyword evidence="3" id="KW-1003">Cell membrane</keyword>
<feature type="transmembrane region" description="Helical" evidence="7">
    <location>
        <begin position="129"/>
        <end position="152"/>
    </location>
</feature>
<keyword evidence="5 7" id="KW-1133">Transmembrane helix</keyword>
<dbReference type="Proteomes" id="UP000578449">
    <property type="component" value="Unassembled WGS sequence"/>
</dbReference>
<dbReference type="RefSeq" id="WP_185054734.1">
    <property type="nucleotide sequence ID" value="NZ_BAABIX010000002.1"/>
</dbReference>
<organism evidence="9 10">
    <name type="scientific">Thermocatellispora tengchongensis</name>
    <dbReference type="NCBI Taxonomy" id="1073253"/>
    <lineage>
        <taxon>Bacteria</taxon>
        <taxon>Bacillati</taxon>
        <taxon>Actinomycetota</taxon>
        <taxon>Actinomycetes</taxon>
        <taxon>Streptosporangiales</taxon>
        <taxon>Streptosporangiaceae</taxon>
        <taxon>Thermocatellispora</taxon>
    </lineage>
</organism>
<evidence type="ECO:0000313" key="9">
    <source>
        <dbReference type="EMBL" id="MBB5137847.1"/>
    </source>
</evidence>
<comment type="subcellular location">
    <subcellularLocation>
        <location evidence="1 7">Cell membrane</location>
        <topology evidence="1 7">Multi-pass membrane protein</topology>
    </subcellularLocation>
</comment>
<dbReference type="EMBL" id="JACHGN010000020">
    <property type="protein sequence ID" value="MBB5137847.1"/>
    <property type="molecule type" value="Genomic_DNA"/>
</dbReference>
<evidence type="ECO:0000256" key="4">
    <source>
        <dbReference type="ARBA" id="ARBA00022692"/>
    </source>
</evidence>
<dbReference type="PANTHER" id="PTHR30151">
    <property type="entry name" value="ALKANE SULFONATE ABC TRANSPORTER-RELATED, MEMBRANE SUBUNIT"/>
    <property type="match status" value="1"/>
</dbReference>
<dbReference type="GO" id="GO:0055085">
    <property type="term" value="P:transmembrane transport"/>
    <property type="evidence" value="ECO:0007669"/>
    <property type="project" value="InterPro"/>
</dbReference>
<evidence type="ECO:0000256" key="6">
    <source>
        <dbReference type="ARBA" id="ARBA00023136"/>
    </source>
</evidence>
<evidence type="ECO:0000313" key="10">
    <source>
        <dbReference type="Proteomes" id="UP000578449"/>
    </source>
</evidence>
<evidence type="ECO:0000256" key="7">
    <source>
        <dbReference type="RuleBase" id="RU363032"/>
    </source>
</evidence>